<gene>
    <name evidence="9" type="primary">ttll5</name>
</gene>
<feature type="compositionally biased region" description="Basic and acidic residues" evidence="8">
    <location>
        <begin position="1"/>
        <end position="12"/>
    </location>
</feature>
<evidence type="ECO:0000256" key="7">
    <source>
        <dbReference type="ARBA" id="ARBA00049274"/>
    </source>
</evidence>
<organism evidence="9 10">
    <name type="scientific">Sander lucioperca</name>
    <name type="common">Pike-perch</name>
    <name type="synonym">Perca lucioperca</name>
    <dbReference type="NCBI Taxonomy" id="283035"/>
    <lineage>
        <taxon>Eukaryota</taxon>
        <taxon>Metazoa</taxon>
        <taxon>Chordata</taxon>
        <taxon>Craniata</taxon>
        <taxon>Vertebrata</taxon>
        <taxon>Euteleostomi</taxon>
        <taxon>Actinopterygii</taxon>
        <taxon>Neopterygii</taxon>
        <taxon>Teleostei</taxon>
        <taxon>Neoteleostei</taxon>
        <taxon>Acanthomorphata</taxon>
        <taxon>Eupercaria</taxon>
        <taxon>Perciformes</taxon>
        <taxon>Percoidei</taxon>
        <taxon>Percidae</taxon>
        <taxon>Luciopercinae</taxon>
        <taxon>Sander</taxon>
    </lineage>
</organism>
<feature type="region of interest" description="Disordered" evidence="8">
    <location>
        <begin position="1"/>
        <end position="21"/>
    </location>
</feature>
<keyword evidence="2" id="KW-0436">Ligase</keyword>
<protein>
    <recommendedName>
        <fullName evidence="6">Tubulin--tyrosine ligase-like protein 5</fullName>
    </recommendedName>
</protein>
<dbReference type="Proteomes" id="UP000694568">
    <property type="component" value="Unplaced"/>
</dbReference>
<evidence type="ECO:0000256" key="5">
    <source>
        <dbReference type="ARBA" id="ARBA00022840"/>
    </source>
</evidence>
<dbReference type="GO" id="GO:0005874">
    <property type="term" value="C:microtubule"/>
    <property type="evidence" value="ECO:0007669"/>
    <property type="project" value="UniProtKB-KW"/>
</dbReference>
<accession>A0A8C9XY24</accession>
<keyword evidence="4" id="KW-0547">Nucleotide-binding</keyword>
<comment type="similarity">
    <text evidence="1">Belongs to the tubulin--tyrosine ligase family.</text>
</comment>
<dbReference type="GO" id="GO:0015631">
    <property type="term" value="F:tubulin binding"/>
    <property type="evidence" value="ECO:0007669"/>
    <property type="project" value="TreeGrafter"/>
</dbReference>
<evidence type="ECO:0000256" key="3">
    <source>
        <dbReference type="ARBA" id="ARBA00022701"/>
    </source>
</evidence>
<dbReference type="FunFam" id="3.30.470.20:FF:000009">
    <property type="entry name" value="tubulin polyglutamylase TTLL5 isoform X1"/>
    <property type="match status" value="1"/>
</dbReference>
<dbReference type="InterPro" id="IPR004344">
    <property type="entry name" value="TTL/TTLL_fam"/>
</dbReference>
<keyword evidence="3" id="KW-0493">Microtubule</keyword>
<dbReference type="GO" id="GO:0070740">
    <property type="term" value="F:tubulin-glutamic acid ligase activity"/>
    <property type="evidence" value="ECO:0007669"/>
    <property type="project" value="TreeGrafter"/>
</dbReference>
<evidence type="ECO:0000256" key="6">
    <source>
        <dbReference type="ARBA" id="ARBA00041448"/>
    </source>
</evidence>
<dbReference type="PROSITE" id="PS51221">
    <property type="entry name" value="TTL"/>
    <property type="match status" value="1"/>
</dbReference>
<dbReference type="PANTHER" id="PTHR12241:SF145">
    <property type="entry name" value="TUBULIN POLYGLUTAMYLASE TTLL5"/>
    <property type="match status" value="1"/>
</dbReference>
<proteinExistence type="inferred from homology"/>
<reference evidence="9" key="2">
    <citation type="submission" date="2025-09" db="UniProtKB">
        <authorList>
            <consortium name="Ensembl"/>
        </authorList>
    </citation>
    <scope>IDENTIFICATION</scope>
</reference>
<comment type="catalytic activity">
    <reaction evidence="7">
        <text>L-glutamyl-[protein] + L-glutamate + ATP = gamma-L-glutamyl-L-glutamyl-[protein] + ADP + phosphate + H(+)</text>
        <dbReference type="Rhea" id="RHEA:60144"/>
        <dbReference type="Rhea" id="RHEA-COMP:10208"/>
        <dbReference type="Rhea" id="RHEA-COMP:15517"/>
        <dbReference type="ChEBI" id="CHEBI:15378"/>
        <dbReference type="ChEBI" id="CHEBI:29973"/>
        <dbReference type="ChEBI" id="CHEBI:29985"/>
        <dbReference type="ChEBI" id="CHEBI:30616"/>
        <dbReference type="ChEBI" id="CHEBI:43474"/>
        <dbReference type="ChEBI" id="CHEBI:143622"/>
        <dbReference type="ChEBI" id="CHEBI:456216"/>
    </reaction>
    <physiologicalReaction direction="left-to-right" evidence="7">
        <dbReference type="Rhea" id="RHEA:60145"/>
    </physiologicalReaction>
</comment>
<evidence type="ECO:0000313" key="10">
    <source>
        <dbReference type="Proteomes" id="UP000694568"/>
    </source>
</evidence>
<dbReference type="Pfam" id="PF03133">
    <property type="entry name" value="TTL"/>
    <property type="match status" value="1"/>
</dbReference>
<dbReference type="PANTHER" id="PTHR12241">
    <property type="entry name" value="TUBULIN POLYGLUTAMYLASE"/>
    <property type="match status" value="1"/>
</dbReference>
<keyword evidence="10" id="KW-1185">Reference proteome</keyword>
<dbReference type="GeneTree" id="ENSGT00940000162910"/>
<evidence type="ECO:0000256" key="2">
    <source>
        <dbReference type="ARBA" id="ARBA00022598"/>
    </source>
</evidence>
<dbReference type="Gene3D" id="3.30.470.20">
    <property type="entry name" value="ATP-grasp fold, B domain"/>
    <property type="match status" value="1"/>
</dbReference>
<reference evidence="9" key="1">
    <citation type="submission" date="2025-08" db="UniProtKB">
        <authorList>
            <consortium name="Ensembl"/>
        </authorList>
    </citation>
    <scope>IDENTIFICATION</scope>
</reference>
<evidence type="ECO:0000313" key="9">
    <source>
        <dbReference type="Ensembl" id="ENSSLUP00000016287.1"/>
    </source>
</evidence>
<dbReference type="GO" id="GO:0005524">
    <property type="term" value="F:ATP binding"/>
    <property type="evidence" value="ECO:0007669"/>
    <property type="project" value="UniProtKB-KW"/>
</dbReference>
<dbReference type="Ensembl" id="ENSSLUT00000016814.1">
    <property type="protein sequence ID" value="ENSSLUP00000016287.1"/>
    <property type="gene ID" value="ENSSLUG00000007653.1"/>
</dbReference>
<evidence type="ECO:0000256" key="1">
    <source>
        <dbReference type="ARBA" id="ARBA00006820"/>
    </source>
</evidence>
<dbReference type="AlphaFoldDB" id="A0A8C9XY24"/>
<evidence type="ECO:0000256" key="8">
    <source>
        <dbReference type="SAM" id="MobiDB-lite"/>
    </source>
</evidence>
<keyword evidence="5" id="KW-0067">ATP-binding</keyword>
<name>A0A8C9XY24_SANLU</name>
<evidence type="ECO:0000256" key="4">
    <source>
        <dbReference type="ARBA" id="ARBA00022741"/>
    </source>
</evidence>
<sequence length="971" mass="110180">MPAVIRDSKEDSESSSEDEQEDHTCIAWSGLSKSIPVLLFFPEAAVSKDGNICSTGERYNMAFKIVRTESRLVRGILANHGFHEVMFSTKSLSELWSGVLEHFKLEALLNFRSYELTRKDRLYKNIQRMQQTHGFKNFHIVPQTFVLPSEYQEFCNCFAKDKGPWIIKPVASSRGRGIYLVSNPNQISMDENILVSRYINNPLLIDEFKFDVRLYVLVTSYDPVLIYVYEEGLARFATVKYDRTSKNIKNTFMHLTNYSVNKKSSDYVSCDDPEVEDYGNKWSMSAVLRYLKQEGKDTTLLMRQVEDLIIKAVLSAELQIATACTMFVPHKTNCFELYGFDVLIDSNLKPWLLEVNLSPSLACDAPLDLKVKASMIADMFSLVGFVCQDPLSRQPRSDRVTLDSSLKHPAAQKTQVLDYTSFVFFHKIKVLRRIKEEYERRGGFVRIFPTLLMIFLSLFSSKVQARMAFSSYLQRVQQRLLAESRANTIPAWPDKDNDQMELVIRFLRRAASNLQQDIKVVLPSRQLPLQDRRRILSHQLGEFIHCYNKETDHMEKKQESSKEEHCVNPSVFQEYITEASENDLEEVLTFYTQKNKSATIFLGTKVRSVKKDVHEVNASGDSGNCENSKSETAKIQPEVQALQHCSSFPVTLDSTHIHLQHCCPVPPSLPLHCPPPPPPLQPPSYAQSLAKSQFCHSETFSDPPAYTPTPVVTQPPRAMWTAVSTGSNTVCTGQPTQVLKRIQSFTSSTSSSGAASSIPSATHIYSQKLSRPTSAVIRRSTSSKLKSNSAGTLKELSSLSAQAQSNQQAFISALQKLADKQVARHYASSSHINLLTQHVSLLGFYLYGSLSQQLLPPGAGRFIVINAYSLVTGVNPQQRYQLTQGSYQLQFAIQKLQQQRLQSRQFLDQSHCRHQVYKRLESFHVSIYKAILRNSFQTTSQNGVWWEYPPQQELIPGEPNMTPHPKITLFD</sequence>
<dbReference type="SUPFAM" id="SSF56059">
    <property type="entry name" value="Glutathione synthetase ATP-binding domain-like"/>
    <property type="match status" value="1"/>
</dbReference>
<dbReference type="GO" id="GO:0036064">
    <property type="term" value="C:ciliary basal body"/>
    <property type="evidence" value="ECO:0007669"/>
    <property type="project" value="TreeGrafter"/>
</dbReference>
<dbReference type="GO" id="GO:0000226">
    <property type="term" value="P:microtubule cytoskeleton organization"/>
    <property type="evidence" value="ECO:0007669"/>
    <property type="project" value="TreeGrafter"/>
</dbReference>